<dbReference type="PANTHER" id="PTHR43261">
    <property type="entry name" value="TRANSLATION ELONGATION FACTOR G-RELATED"/>
    <property type="match status" value="1"/>
</dbReference>
<dbReference type="InterPro" id="IPR009000">
    <property type="entry name" value="Transl_B-barrel_sf"/>
</dbReference>
<dbReference type="CDD" id="cd01434">
    <property type="entry name" value="EFG_mtEFG1_IV"/>
    <property type="match status" value="1"/>
</dbReference>
<evidence type="ECO:0000313" key="4">
    <source>
        <dbReference type="EMBL" id="MBC5725029.1"/>
    </source>
</evidence>
<reference evidence="4" key="1">
    <citation type="submission" date="2020-08" db="EMBL/GenBank/DDBJ databases">
        <title>Genome public.</title>
        <authorList>
            <person name="Liu C."/>
            <person name="Sun Q."/>
        </authorList>
    </citation>
    <scope>NUCLEOTIDE SEQUENCE</scope>
    <source>
        <strain evidence="4">NSJ-28</strain>
    </source>
</reference>
<dbReference type="InterPro" id="IPR000795">
    <property type="entry name" value="T_Tr_GTP-bd_dom"/>
</dbReference>
<dbReference type="Pfam" id="PF14492">
    <property type="entry name" value="EFG_III"/>
    <property type="match status" value="1"/>
</dbReference>
<evidence type="ECO:0000259" key="3">
    <source>
        <dbReference type="PROSITE" id="PS51722"/>
    </source>
</evidence>
<dbReference type="Gene3D" id="3.40.50.300">
    <property type="entry name" value="P-loop containing nucleotide triphosphate hydrolases"/>
    <property type="match status" value="1"/>
</dbReference>
<dbReference type="InterPro" id="IPR053905">
    <property type="entry name" value="EF-G-like_DII"/>
</dbReference>
<proteinExistence type="predicted"/>
<dbReference type="PANTHER" id="PTHR43261:SF6">
    <property type="entry name" value="ELONGATION FACTOR G-LIKE PROTEIN"/>
    <property type="match status" value="1"/>
</dbReference>
<comment type="caution">
    <text evidence="4">The sequence shown here is derived from an EMBL/GenBank/DDBJ whole genome shotgun (WGS) entry which is preliminary data.</text>
</comment>
<dbReference type="NCBIfam" id="TIGR00231">
    <property type="entry name" value="small_GTP"/>
    <property type="match status" value="1"/>
</dbReference>
<protein>
    <submittedName>
        <fullName evidence="4">Elongation factor G</fullName>
    </submittedName>
</protein>
<dbReference type="SMART" id="SM00889">
    <property type="entry name" value="EFG_IV"/>
    <property type="match status" value="1"/>
</dbReference>
<dbReference type="InterPro" id="IPR005517">
    <property type="entry name" value="Transl_elong_EFG/EF2_IV"/>
</dbReference>
<dbReference type="InterPro" id="IPR014721">
    <property type="entry name" value="Ribsml_uS5_D2-typ_fold_subgr"/>
</dbReference>
<dbReference type="InterPro" id="IPR005225">
    <property type="entry name" value="Small_GTP-bd"/>
</dbReference>
<keyword evidence="5" id="KW-1185">Reference proteome</keyword>
<dbReference type="NCBIfam" id="NF009381">
    <property type="entry name" value="PRK12740.1-5"/>
    <property type="match status" value="1"/>
</dbReference>
<dbReference type="InterPro" id="IPR041095">
    <property type="entry name" value="EFG_II"/>
</dbReference>
<dbReference type="InterPro" id="IPR035647">
    <property type="entry name" value="EFG_III/V"/>
</dbReference>
<evidence type="ECO:0000313" key="5">
    <source>
        <dbReference type="Proteomes" id="UP000606499"/>
    </source>
</evidence>
<dbReference type="InterPro" id="IPR047872">
    <property type="entry name" value="EFG_IV"/>
</dbReference>
<accession>A0A923LW53</accession>
<dbReference type="Gene3D" id="3.30.70.870">
    <property type="entry name" value="Elongation Factor G (Translational Gtpase), domain 3"/>
    <property type="match status" value="1"/>
</dbReference>
<dbReference type="Proteomes" id="UP000606499">
    <property type="component" value="Unassembled WGS sequence"/>
</dbReference>
<organism evidence="4 5">
    <name type="scientific">Agathobaculum faecis</name>
    <dbReference type="NCBI Taxonomy" id="2763013"/>
    <lineage>
        <taxon>Bacteria</taxon>
        <taxon>Bacillati</taxon>
        <taxon>Bacillota</taxon>
        <taxon>Clostridia</taxon>
        <taxon>Eubacteriales</taxon>
        <taxon>Butyricicoccaceae</taxon>
        <taxon>Agathobaculum</taxon>
    </lineage>
</organism>
<dbReference type="Pfam" id="PF22042">
    <property type="entry name" value="EF-G_D2"/>
    <property type="match status" value="1"/>
</dbReference>
<dbReference type="Pfam" id="PF03764">
    <property type="entry name" value="EFG_IV"/>
    <property type="match status" value="1"/>
</dbReference>
<dbReference type="Gene3D" id="2.40.30.10">
    <property type="entry name" value="Translation factors"/>
    <property type="match status" value="1"/>
</dbReference>
<sequence>MANYPVNKIRNVCLMGHGGDGKTSLVESLLNIAGVTDRVGKITDGNTVCDFDPEEIKRKFSISTAVAPVEWNGCKINLLDTPGFFDFESEVNCALRVAESALIIATGKAGPGVGTEKAWERCEARSMPRMFYISKIDEENSDYYTSLHKLQKQFGVSVCPIVVPIFEGNRDTAGVVDCVIRKAYRMEGSKRVEIPIPDDMKDRIDQHRAALCENVAELSEELMERYFAGEEFSDEELIAGIRQGVKDLVIAPVFCGTAVTGIGSYALLKGIADYMPSPDEKPVEICEDEKGELIEINCTPNGSTCAFVFKTVADQYGRFSYFKVMSGEVKQDMVLVNKRADANEKMGHIYSVCGKKTSEVPVVGCGDIGAVSKLVTTKTGDTLSMSVRKVELEPIEFAPPCYTQGIQPKVKGAEEKISAGLTRLHDEDPSFETEFNPETKQHTISGAGDIHLDVLCSKLKDKFGVEVVLTPPIVPYREKIRKTVTVEGKHKKQSGGHGQYGHVKMEFAPYPEGDYLFEEKIFGGSVPKNFHPAVDKGIREAMEHGVLAGYPLVGLHATLLDGSYHDVDSNELSFKMAARLAYKAGIPQASPVLLEPVCSLRVVVPDSYMGDVIGDLNKRRGRIMGMNPIEGGKQEILAECPMAELSDYAITLRSMTQGRGSFVSKFERYDDAPAPVQEKVIAENKARLEALNKE</sequence>
<dbReference type="RefSeq" id="WP_054326101.1">
    <property type="nucleotide sequence ID" value="NZ_JACOPL010000004.1"/>
</dbReference>
<dbReference type="SMART" id="SM00838">
    <property type="entry name" value="EFG_C"/>
    <property type="match status" value="1"/>
</dbReference>
<dbReference type="SUPFAM" id="SSF54211">
    <property type="entry name" value="Ribosomal protein S5 domain 2-like"/>
    <property type="match status" value="1"/>
</dbReference>
<dbReference type="GO" id="GO:0005525">
    <property type="term" value="F:GTP binding"/>
    <property type="evidence" value="ECO:0007669"/>
    <property type="project" value="UniProtKB-KW"/>
</dbReference>
<dbReference type="SUPFAM" id="SSF50447">
    <property type="entry name" value="Translation proteins"/>
    <property type="match status" value="1"/>
</dbReference>
<dbReference type="FunFam" id="3.30.70.240:FF:000001">
    <property type="entry name" value="Elongation factor G"/>
    <property type="match status" value="1"/>
</dbReference>
<dbReference type="AlphaFoldDB" id="A0A923LW53"/>
<dbReference type="InterPro" id="IPR000640">
    <property type="entry name" value="EFG_V-like"/>
</dbReference>
<evidence type="ECO:0000256" key="2">
    <source>
        <dbReference type="ARBA" id="ARBA00023134"/>
    </source>
</evidence>
<evidence type="ECO:0000256" key="1">
    <source>
        <dbReference type="ARBA" id="ARBA00022741"/>
    </source>
</evidence>
<dbReference type="PROSITE" id="PS51722">
    <property type="entry name" value="G_TR_2"/>
    <property type="match status" value="1"/>
</dbReference>
<dbReference type="CDD" id="cd04170">
    <property type="entry name" value="EF-G_bact"/>
    <property type="match status" value="1"/>
</dbReference>
<dbReference type="EMBL" id="JACOPL010000004">
    <property type="protein sequence ID" value="MBC5725029.1"/>
    <property type="molecule type" value="Genomic_DNA"/>
</dbReference>
<keyword evidence="1" id="KW-0547">Nucleotide-binding</keyword>
<dbReference type="FunFam" id="3.30.230.10:FF:000003">
    <property type="entry name" value="Elongation factor G"/>
    <property type="match status" value="1"/>
</dbReference>
<dbReference type="Gene3D" id="3.30.230.10">
    <property type="match status" value="1"/>
</dbReference>
<dbReference type="Pfam" id="PF00009">
    <property type="entry name" value="GTP_EFTU"/>
    <property type="match status" value="1"/>
</dbReference>
<name>A0A923LW53_9FIRM</name>
<dbReference type="GO" id="GO:0003924">
    <property type="term" value="F:GTPase activity"/>
    <property type="evidence" value="ECO:0007669"/>
    <property type="project" value="InterPro"/>
</dbReference>
<keyword evidence="4" id="KW-0251">Elongation factor</keyword>
<dbReference type="InterPro" id="IPR020568">
    <property type="entry name" value="Ribosomal_Su5_D2-typ_SF"/>
</dbReference>
<dbReference type="Gene3D" id="3.30.70.240">
    <property type="match status" value="1"/>
</dbReference>
<dbReference type="InterPro" id="IPR035649">
    <property type="entry name" value="EFG_V"/>
</dbReference>
<gene>
    <name evidence="4" type="ORF">H8S45_06105</name>
</gene>
<dbReference type="GO" id="GO:0032790">
    <property type="term" value="P:ribosome disassembly"/>
    <property type="evidence" value="ECO:0007669"/>
    <property type="project" value="TreeGrafter"/>
</dbReference>
<dbReference type="GO" id="GO:0003746">
    <property type="term" value="F:translation elongation factor activity"/>
    <property type="evidence" value="ECO:0007669"/>
    <property type="project" value="UniProtKB-KW"/>
</dbReference>
<dbReference type="SUPFAM" id="SSF54980">
    <property type="entry name" value="EF-G C-terminal domain-like"/>
    <property type="match status" value="2"/>
</dbReference>
<keyword evidence="2" id="KW-0342">GTP-binding</keyword>
<dbReference type="SUPFAM" id="SSF52540">
    <property type="entry name" value="P-loop containing nucleoside triphosphate hydrolases"/>
    <property type="match status" value="1"/>
</dbReference>
<dbReference type="InterPro" id="IPR027417">
    <property type="entry name" value="P-loop_NTPase"/>
</dbReference>
<dbReference type="CDD" id="cd03713">
    <property type="entry name" value="EFG_mtEFG_C"/>
    <property type="match status" value="1"/>
</dbReference>
<feature type="domain" description="Tr-type G" evidence="3">
    <location>
        <begin position="7"/>
        <end position="279"/>
    </location>
</feature>
<dbReference type="Pfam" id="PF00679">
    <property type="entry name" value="EFG_C"/>
    <property type="match status" value="1"/>
</dbReference>
<keyword evidence="4" id="KW-0648">Protein biosynthesis</keyword>